<keyword evidence="3" id="KW-0614">Plasmid</keyword>
<evidence type="ECO:0000313" key="3">
    <source>
        <dbReference type="EMBL" id="OYD80059.1"/>
    </source>
</evidence>
<dbReference type="Gene3D" id="3.30.420.10">
    <property type="entry name" value="Ribonuclease H-like superfamily/Ribonuclease H"/>
    <property type="match status" value="1"/>
</dbReference>
<dbReference type="Pfam" id="PF13333">
    <property type="entry name" value="rve_2"/>
    <property type="match status" value="1"/>
</dbReference>
<dbReference type="InterPro" id="IPR050900">
    <property type="entry name" value="Transposase_IS3/IS150/IS904"/>
</dbReference>
<proteinExistence type="predicted"/>
<dbReference type="InterPro" id="IPR002514">
    <property type="entry name" value="Transposase_8"/>
</dbReference>
<dbReference type="InterPro" id="IPR012337">
    <property type="entry name" value="RNaseH-like_sf"/>
</dbReference>
<evidence type="ECO:0000259" key="2">
    <source>
        <dbReference type="PROSITE" id="PS50994"/>
    </source>
</evidence>
<dbReference type="Proteomes" id="UP000215367">
    <property type="component" value="Unassembled WGS sequence"/>
</dbReference>
<dbReference type="GO" id="GO:0003677">
    <property type="term" value="F:DNA binding"/>
    <property type="evidence" value="ECO:0007669"/>
    <property type="project" value="InterPro"/>
</dbReference>
<evidence type="ECO:0000313" key="4">
    <source>
        <dbReference type="Proteomes" id="UP000215367"/>
    </source>
</evidence>
<dbReference type="Gene3D" id="1.10.10.60">
    <property type="entry name" value="Homeodomain-like"/>
    <property type="match status" value="1"/>
</dbReference>
<dbReference type="InterPro" id="IPR025948">
    <property type="entry name" value="HTH-like_dom"/>
</dbReference>
<dbReference type="Pfam" id="PF01527">
    <property type="entry name" value="HTH_Tnp_1"/>
    <property type="match status" value="1"/>
</dbReference>
<gene>
    <name evidence="3" type="ORF">CHT98_33235</name>
</gene>
<dbReference type="NCBIfam" id="NF033516">
    <property type="entry name" value="transpos_IS3"/>
    <property type="match status" value="1"/>
</dbReference>
<feature type="region of interest" description="Disordered" evidence="1">
    <location>
        <begin position="46"/>
        <end position="73"/>
    </location>
</feature>
<dbReference type="PANTHER" id="PTHR46889:SF4">
    <property type="entry name" value="TRANSPOSASE INSO FOR INSERTION SEQUENCE ELEMENT IS911B-RELATED"/>
    <property type="match status" value="1"/>
</dbReference>
<sequence length="393" mass="44460">MTKMRRSFTDEFKREAVALLDGSGRPLEHVARELGLQPSVLRNWRRAAQGQPPRSRSGAPAVPGAVTPATPDEQAAEIARLRRELERARQERDILKKANQHLLGSAEMRFRFVEDHRDEFPVRLMCTVLGVSASGYYAWRGRPESGRAVANRQLLAEVRRVHGRHQGRYGSPRVHAALRAEGVAASRGRVARLMRRHGIRGAAARRFRPATTDSRHGLPVAPDLLGQAFRVAGPNRVWLADITYLPTGEGWLYLAAVLDLATRKVVGWAMRDHMRAELATSALVMAIQRQRPPTGLIQHSDRGSQYASRDYRDLLQVAGMRQSMSRKGCCYDNAPMESFFHTLKVELVHQTRFETRDQARRELFAYIETYYNRQRAHSAIGYITPEQAELRSA</sequence>
<dbReference type="RefSeq" id="WP_094307576.1">
    <property type="nucleotide sequence ID" value="NZ_NOWT01000098.1"/>
</dbReference>
<dbReference type="Pfam" id="PF00665">
    <property type="entry name" value="rve"/>
    <property type="match status" value="1"/>
</dbReference>
<evidence type="ECO:0000256" key="1">
    <source>
        <dbReference type="SAM" id="MobiDB-lite"/>
    </source>
</evidence>
<dbReference type="InterPro" id="IPR009057">
    <property type="entry name" value="Homeodomain-like_sf"/>
</dbReference>
<dbReference type="Pfam" id="PF13276">
    <property type="entry name" value="HTH_21"/>
    <property type="match status" value="1"/>
</dbReference>
<dbReference type="EMBL" id="NOWT01000098">
    <property type="protein sequence ID" value="OYD80059.1"/>
    <property type="molecule type" value="Genomic_DNA"/>
</dbReference>
<dbReference type="SUPFAM" id="SSF53098">
    <property type="entry name" value="Ribonuclease H-like"/>
    <property type="match status" value="1"/>
</dbReference>
<comment type="caution">
    <text evidence="3">The sequence shown here is derived from an EMBL/GenBank/DDBJ whole genome shotgun (WGS) entry which is preliminary data.</text>
</comment>
<feature type="compositionally biased region" description="Low complexity" evidence="1">
    <location>
        <begin position="58"/>
        <end position="73"/>
    </location>
</feature>
<dbReference type="PROSITE" id="PS50994">
    <property type="entry name" value="INTEGRASE"/>
    <property type="match status" value="1"/>
</dbReference>
<protein>
    <submittedName>
        <fullName evidence="3">IS3 family transposase</fullName>
    </submittedName>
</protein>
<feature type="domain" description="Integrase catalytic" evidence="2">
    <location>
        <begin position="230"/>
        <end position="393"/>
    </location>
</feature>
<dbReference type="PANTHER" id="PTHR46889">
    <property type="entry name" value="TRANSPOSASE INSF FOR INSERTION SEQUENCE IS3B-RELATED"/>
    <property type="match status" value="1"/>
</dbReference>
<dbReference type="GO" id="GO:0004803">
    <property type="term" value="F:transposase activity"/>
    <property type="evidence" value="ECO:0007669"/>
    <property type="project" value="InterPro"/>
</dbReference>
<dbReference type="AlphaFoldDB" id="A0A235H2I4"/>
<reference evidence="3 4" key="1">
    <citation type="submission" date="2017-07" db="EMBL/GenBank/DDBJ databases">
        <title>Whole genome sequence of Azospirillum brasilense 2A1, a potential biofertilizer strain.</title>
        <authorList>
            <person name="Fontana C.A."/>
            <person name="Toffoli L.M."/>
            <person name="Salazar S.M."/>
            <person name="Puglisi E."/>
            <person name="Pedraza R."/>
            <person name="Bassi D."/>
            <person name="Cocconcelli P.S."/>
        </authorList>
    </citation>
    <scope>NUCLEOTIDE SEQUENCE [LARGE SCALE GENOMIC DNA]</scope>
    <source>
        <strain evidence="3 4">2A1</strain>
        <plasmid evidence="3">unnamed</plasmid>
    </source>
</reference>
<dbReference type="GO" id="GO:0015074">
    <property type="term" value="P:DNA integration"/>
    <property type="evidence" value="ECO:0007669"/>
    <property type="project" value="InterPro"/>
</dbReference>
<dbReference type="SUPFAM" id="SSF46689">
    <property type="entry name" value="Homeodomain-like"/>
    <property type="match status" value="1"/>
</dbReference>
<organism evidence="3 4">
    <name type="scientific">Azospirillum brasilense</name>
    <dbReference type="NCBI Taxonomy" id="192"/>
    <lineage>
        <taxon>Bacteria</taxon>
        <taxon>Pseudomonadati</taxon>
        <taxon>Pseudomonadota</taxon>
        <taxon>Alphaproteobacteria</taxon>
        <taxon>Rhodospirillales</taxon>
        <taxon>Azospirillaceae</taxon>
        <taxon>Azospirillum</taxon>
    </lineage>
</organism>
<name>A0A235H2I4_AZOBR</name>
<dbReference type="GO" id="GO:0006313">
    <property type="term" value="P:DNA transposition"/>
    <property type="evidence" value="ECO:0007669"/>
    <property type="project" value="InterPro"/>
</dbReference>
<dbReference type="InterPro" id="IPR048020">
    <property type="entry name" value="Transpos_IS3"/>
</dbReference>
<geneLocation type="plasmid" evidence="3">
    <name>unnamed</name>
</geneLocation>
<accession>A0A235H2I4</accession>
<dbReference type="InterPro" id="IPR001584">
    <property type="entry name" value="Integrase_cat-core"/>
</dbReference>
<dbReference type="InterPro" id="IPR036397">
    <property type="entry name" value="RNaseH_sf"/>
</dbReference>